<evidence type="ECO:0000313" key="5">
    <source>
        <dbReference type="EMBL" id="VDN02284.1"/>
    </source>
</evidence>
<dbReference type="InterPro" id="IPR025160">
    <property type="entry name" value="AATF"/>
</dbReference>
<comment type="similarity">
    <text evidence="1">Belongs to the AATF family.</text>
</comment>
<dbReference type="WBParaSite" id="TCLT_0000509201-mRNA-1">
    <property type="protein sequence ID" value="TCLT_0000509201-mRNA-1"/>
    <property type="gene ID" value="TCLT_0000509201"/>
</dbReference>
<keyword evidence="6" id="KW-1185">Reference proteome</keyword>
<dbReference type="Pfam" id="PF08164">
    <property type="entry name" value="TRAUB"/>
    <property type="match status" value="1"/>
</dbReference>
<protein>
    <submittedName>
        <fullName evidence="7">Protein AATF</fullName>
    </submittedName>
</protein>
<dbReference type="EMBL" id="UYYF01004319">
    <property type="protein sequence ID" value="VDN02284.1"/>
    <property type="molecule type" value="Genomic_DNA"/>
</dbReference>
<feature type="region of interest" description="Disordered" evidence="2">
    <location>
        <begin position="266"/>
        <end position="328"/>
    </location>
</feature>
<reference evidence="5 6" key="2">
    <citation type="submission" date="2018-11" db="EMBL/GenBank/DDBJ databases">
        <authorList>
            <consortium name="Pathogen Informatics"/>
        </authorList>
    </citation>
    <scope>NUCLEOTIDE SEQUENCE [LARGE SCALE GENOMIC DNA]</scope>
</reference>
<feature type="compositionally biased region" description="Polar residues" evidence="2">
    <location>
        <begin position="154"/>
        <end position="164"/>
    </location>
</feature>
<organism evidence="7">
    <name type="scientific">Thelazia callipaeda</name>
    <name type="common">Oriental eyeworm</name>
    <name type="synonym">Parasitic nematode</name>
    <dbReference type="NCBI Taxonomy" id="103827"/>
    <lineage>
        <taxon>Eukaryota</taxon>
        <taxon>Metazoa</taxon>
        <taxon>Ecdysozoa</taxon>
        <taxon>Nematoda</taxon>
        <taxon>Chromadorea</taxon>
        <taxon>Rhabditida</taxon>
        <taxon>Spirurina</taxon>
        <taxon>Spiruromorpha</taxon>
        <taxon>Thelazioidea</taxon>
        <taxon>Thelaziidae</taxon>
        <taxon>Thelazia</taxon>
    </lineage>
</organism>
<dbReference type="InterPro" id="IPR012617">
    <property type="entry name" value="AATF_C"/>
</dbReference>
<evidence type="ECO:0000256" key="1">
    <source>
        <dbReference type="ARBA" id="ARBA00008966"/>
    </source>
</evidence>
<gene>
    <name evidence="5" type="ORF">TCLT_LOCUS5081</name>
</gene>
<dbReference type="STRING" id="103827.A0A0N5CXG7"/>
<name>A0A0N5CXG7_THECL</name>
<dbReference type="PANTHER" id="PTHR15565">
    <property type="entry name" value="AATF PROTEIN APOPTOSIS ANTAGONIZING TRANSCRIPTION FACTOR"/>
    <property type="match status" value="1"/>
</dbReference>
<evidence type="ECO:0000313" key="6">
    <source>
        <dbReference type="Proteomes" id="UP000276776"/>
    </source>
</evidence>
<sequence>MSVLKQFLDSFQKQVTELPDVELADLAEDSTAAWARKETEKNDFMQEEFLKRVLVAPEDVNDPRYSGRKVSSKAVFDDPGISNLARLKSNNEAHIDENLDDSQADSVVNEDDSGSDEIDDTSSQRSGFDDNDQESRDEDNQKTEIEGRNDADKNLTTISSDTSRQKAESIQNQLIIWDKLMQLHILSHAALRAFNQLPRKELAKQLQMSADEDVMKNYKTKFFHKRNIVPERLFAVRKNVLQLNQLFISMEDNLLKSSKHTKALVADNDDVEKSDDSVDEEIESSTDNEEENSLVKLDDKVDEEETDTSLSEESTTTRDIKVGSSKKQISRKRRKSMPFLIKEYAKRHQRFEPFRSSVLSKWDERTTLSAAASEKNKKTDFSGFESAVLKQIEQIMSEKHRLIRRTQMKRHDVDRMGSTEDSSYDVEIFDDDDFYQQLLKELIEKKTASLHLRQWLEIQKLRQKRSKRKKVDTKASKGRKIRYVAIPKLVNFFPSMAESAKWSHEMRNQLFKSLFTS</sequence>
<feature type="compositionally biased region" description="Basic and acidic residues" evidence="2">
    <location>
        <begin position="138"/>
        <end position="153"/>
    </location>
</feature>
<proteinExistence type="inferred from homology"/>
<evidence type="ECO:0000256" key="2">
    <source>
        <dbReference type="SAM" id="MobiDB-lite"/>
    </source>
</evidence>
<feature type="region of interest" description="Disordered" evidence="2">
    <location>
        <begin position="97"/>
        <end position="164"/>
    </location>
</feature>
<reference evidence="7" key="1">
    <citation type="submission" date="2017-02" db="UniProtKB">
        <authorList>
            <consortium name="WormBaseParasite"/>
        </authorList>
    </citation>
    <scope>IDENTIFICATION</scope>
</reference>
<dbReference type="GO" id="GO:0006357">
    <property type="term" value="P:regulation of transcription by RNA polymerase II"/>
    <property type="evidence" value="ECO:0007669"/>
    <property type="project" value="TreeGrafter"/>
</dbReference>
<feature type="domain" description="Apoptosis-antagonizing transcription factor C-terminal" evidence="3">
    <location>
        <begin position="435"/>
        <end position="515"/>
    </location>
</feature>
<dbReference type="Proteomes" id="UP000276776">
    <property type="component" value="Unassembled WGS sequence"/>
</dbReference>
<feature type="domain" description="AATF leucine zipper-containing" evidence="4">
    <location>
        <begin position="164"/>
        <end position="365"/>
    </location>
</feature>
<dbReference type="GO" id="GO:0005730">
    <property type="term" value="C:nucleolus"/>
    <property type="evidence" value="ECO:0007669"/>
    <property type="project" value="TreeGrafter"/>
</dbReference>
<dbReference type="InterPro" id="IPR039223">
    <property type="entry name" value="AATF/Bfr2"/>
</dbReference>
<evidence type="ECO:0000259" key="3">
    <source>
        <dbReference type="Pfam" id="PF08164"/>
    </source>
</evidence>
<dbReference type="AlphaFoldDB" id="A0A0N5CXG7"/>
<dbReference type="OMA" id="INFMAPN"/>
<evidence type="ECO:0000259" key="4">
    <source>
        <dbReference type="Pfam" id="PF13339"/>
    </source>
</evidence>
<dbReference type="Pfam" id="PF13339">
    <property type="entry name" value="AATF-Che1"/>
    <property type="match status" value="1"/>
</dbReference>
<feature type="compositionally biased region" description="Acidic residues" evidence="2">
    <location>
        <begin position="267"/>
        <end position="292"/>
    </location>
</feature>
<evidence type="ECO:0000313" key="7">
    <source>
        <dbReference type="WBParaSite" id="TCLT_0000509201-mRNA-1"/>
    </source>
</evidence>
<feature type="compositionally biased region" description="Acidic residues" evidence="2">
    <location>
        <begin position="98"/>
        <end position="120"/>
    </location>
</feature>
<dbReference type="PANTHER" id="PTHR15565:SF0">
    <property type="entry name" value="PROTEIN AATF"/>
    <property type="match status" value="1"/>
</dbReference>
<dbReference type="OrthoDB" id="5783963at2759"/>
<accession>A0A0N5CXG7</accession>